<dbReference type="RefSeq" id="WP_369593687.1">
    <property type="nucleotide sequence ID" value="NZ_CP045835.1"/>
</dbReference>
<keyword evidence="2" id="KW-1185">Reference proteome</keyword>
<evidence type="ECO:0008006" key="3">
    <source>
        <dbReference type="Google" id="ProtNLM"/>
    </source>
</evidence>
<dbReference type="EMBL" id="CP045835">
    <property type="protein sequence ID" value="QGG52986.1"/>
    <property type="molecule type" value="Genomic_DNA"/>
</dbReference>
<name>A0ABX6DDT3_9BACI</name>
<proteinExistence type="predicted"/>
<accession>A0ABX6DDT3</accession>
<evidence type="ECO:0000313" key="2">
    <source>
        <dbReference type="Proteomes" id="UP000373269"/>
    </source>
</evidence>
<gene>
    <name evidence="1" type="ORF">GDS87_19690</name>
</gene>
<organism evidence="1 2">
    <name type="scientific">Lysinibacillus pakistanensis</name>
    <dbReference type="NCBI Taxonomy" id="759811"/>
    <lineage>
        <taxon>Bacteria</taxon>
        <taxon>Bacillati</taxon>
        <taxon>Bacillota</taxon>
        <taxon>Bacilli</taxon>
        <taxon>Bacillales</taxon>
        <taxon>Bacillaceae</taxon>
        <taxon>Lysinibacillus</taxon>
    </lineage>
</organism>
<reference evidence="1 2" key="1">
    <citation type="submission" date="2019-11" db="EMBL/GenBank/DDBJ databases">
        <title>Whole Genome Sequencing and Comparative Genomic Analyses of Lysinibacillus pakistanensis LZH-9, a Halotolerant Strain with Excellent COD Removal Capability.</title>
        <authorList>
            <person name="Zhou H."/>
        </authorList>
    </citation>
    <scope>NUCLEOTIDE SEQUENCE [LARGE SCALE GENOMIC DNA]</scope>
    <source>
        <strain evidence="1 2">LZH-9</strain>
    </source>
</reference>
<sequence length="576" mass="66718">MMQNLINPFVKFVKQYDISMSDYTKIFDEYTETVQYEVESEINKTIINLMRSKPSSIIITGNAGDGKTRICRNVYENLTGVQLEKWDPKGIEEIKINGKKIRIIKDFSELQDNVINQELVRLQNAIANQNECYLIAANEGKLTHALVKNPELKALYDIVTSQLSDRTAPKPQNLHIYNLLHTSSSIYALKILQEWNKEGNWKTCGACKQQRKCIIYHNHNKLKEKNVQVLINRIYRSLDASQTHMTMRELLIQLAYVQIGGLSCEDIHQAKGEALQEQACKVYYENLFGHSASADFFEKIPGFMEIKKYDPGLLSNSKVDDFIFNGDLSGDDSAEEHDRLFGVNIDTEYGYFKQELYQYRSLYKTDENLGLALANNWLPRLRRKYYFESKSSLPVATSNEKSMIAFKFRQDFLKILKNEMVDPVIQKSLIRGLNQYFAKQIVYSPTNALYVVNENLFIYRIIEFSSFRWNVEKKDRDLDYAASSICLEVDGIQLKINLLLFEYLMRLANGGLPHILSDDVEILINNFKNKLIRSNDNKDNILEILKYNQTQDAYVLRQITVNGQGLNEVDLEPEFD</sequence>
<dbReference type="Proteomes" id="UP000373269">
    <property type="component" value="Chromosome"/>
</dbReference>
<evidence type="ECO:0000313" key="1">
    <source>
        <dbReference type="EMBL" id="QGG52986.1"/>
    </source>
</evidence>
<protein>
    <recommendedName>
        <fullName evidence="3">DNA phosphorothioation-dependent restriction protein DptF</fullName>
    </recommendedName>
</protein>